<accession>A0A2R6S2J6</accession>
<proteinExistence type="inferred from homology"/>
<evidence type="ECO:0000256" key="5">
    <source>
        <dbReference type="ARBA" id="ARBA00022842"/>
    </source>
</evidence>
<dbReference type="Pfam" id="PF03492">
    <property type="entry name" value="Methyltransf_7"/>
    <property type="match status" value="2"/>
</dbReference>
<dbReference type="GO" id="GO:0008168">
    <property type="term" value="F:methyltransferase activity"/>
    <property type="evidence" value="ECO:0007669"/>
    <property type="project" value="UniProtKB-KW"/>
</dbReference>
<dbReference type="PANTHER" id="PTHR31009">
    <property type="entry name" value="S-ADENOSYL-L-METHIONINE:CARBOXYL METHYLTRANSFERASE FAMILY PROTEIN"/>
    <property type="match status" value="1"/>
</dbReference>
<keyword evidence="2 6" id="KW-0489">Methyltransferase</keyword>
<dbReference type="InParanoid" id="A0A2R6S2J6"/>
<comment type="similarity">
    <text evidence="1">Belongs to the methyltransferase superfamily. Type-7 methyltransferase family.</text>
</comment>
<protein>
    <submittedName>
        <fullName evidence="6">Jasmonate O-methyltransferase</fullName>
    </submittedName>
</protein>
<dbReference type="SUPFAM" id="SSF53335">
    <property type="entry name" value="S-adenosyl-L-methionine-dependent methyltransferases"/>
    <property type="match status" value="1"/>
</dbReference>
<dbReference type="Gene3D" id="1.10.1200.270">
    <property type="entry name" value="Methyltransferase, alpha-helical capping domain"/>
    <property type="match status" value="1"/>
</dbReference>
<evidence type="ECO:0000256" key="2">
    <source>
        <dbReference type="ARBA" id="ARBA00022603"/>
    </source>
</evidence>
<dbReference type="Proteomes" id="UP000241394">
    <property type="component" value="Chromosome LG1"/>
</dbReference>
<dbReference type="Gene3D" id="3.40.50.150">
    <property type="entry name" value="Vaccinia Virus protein VP39"/>
    <property type="match status" value="1"/>
</dbReference>
<dbReference type="GO" id="GO:0046872">
    <property type="term" value="F:metal ion binding"/>
    <property type="evidence" value="ECO:0007669"/>
    <property type="project" value="UniProtKB-KW"/>
</dbReference>
<sequence>MDVDKVFHMKGGLGETSYARNSSLQKKASDMVKHITLETIQQLYLTITPKSLGVADLGCSSGHNSLSIIKEMVDAIEEACHKGSRPVPEFRVHLNDLPTNDFNAIFTALPEFYREVRRERNDGGPPIYVAAYPGSFYGRLFPGECLHFIYSSYSLHWLSRSNRATVGLPVDRINPSIPQLVKEKPAVKDKVRQRVVPPALYDDQGRSINKGNIYISESSPPLVSEAYFSQFQEDLSLFLRSRSEELIHGGRMVLIFLGRMGSDQVDRGNSFFWELLSRSLTTLVSKGEVEEEKLDSYNVHFYAPSADELEDEVRREGSFEMDRLEMFEIDRDVGSSAGYGTAVATTVRAIQEPMISHHFGEGIVDNLFEQYGKLVDEEMAKEEIRPVTFVVVLRKRM</sequence>
<organism evidence="6 7">
    <name type="scientific">Actinidia chinensis var. chinensis</name>
    <name type="common">Chinese soft-hair kiwi</name>
    <dbReference type="NCBI Taxonomy" id="1590841"/>
    <lineage>
        <taxon>Eukaryota</taxon>
        <taxon>Viridiplantae</taxon>
        <taxon>Streptophyta</taxon>
        <taxon>Embryophyta</taxon>
        <taxon>Tracheophyta</taxon>
        <taxon>Spermatophyta</taxon>
        <taxon>Magnoliopsida</taxon>
        <taxon>eudicotyledons</taxon>
        <taxon>Gunneridae</taxon>
        <taxon>Pentapetalae</taxon>
        <taxon>asterids</taxon>
        <taxon>Ericales</taxon>
        <taxon>Actinidiaceae</taxon>
        <taxon>Actinidia</taxon>
    </lineage>
</organism>
<dbReference type="InterPro" id="IPR005299">
    <property type="entry name" value="MeTrfase_7"/>
</dbReference>
<dbReference type="OMA" id="SWAIQWL"/>
<reference evidence="6 7" key="1">
    <citation type="submission" date="2017-07" db="EMBL/GenBank/DDBJ databases">
        <title>An improved, manually edited Actinidia chinensis var. chinensis (kiwifruit) genome highlights the challenges associated with draft genomes and gene prediction in plants.</title>
        <authorList>
            <person name="Pilkington S."/>
            <person name="Crowhurst R."/>
            <person name="Hilario E."/>
            <person name="Nardozza S."/>
            <person name="Fraser L."/>
            <person name="Peng Y."/>
            <person name="Gunaseelan K."/>
            <person name="Simpson R."/>
            <person name="Tahir J."/>
            <person name="Deroles S."/>
            <person name="Templeton K."/>
            <person name="Luo Z."/>
            <person name="Davy M."/>
            <person name="Cheng C."/>
            <person name="Mcneilage M."/>
            <person name="Scaglione D."/>
            <person name="Liu Y."/>
            <person name="Zhang Q."/>
            <person name="Datson P."/>
            <person name="De Silva N."/>
            <person name="Gardiner S."/>
            <person name="Bassett H."/>
            <person name="Chagne D."/>
            <person name="Mccallum J."/>
            <person name="Dzierzon H."/>
            <person name="Deng C."/>
            <person name="Wang Y.-Y."/>
            <person name="Barron N."/>
            <person name="Manako K."/>
            <person name="Bowen J."/>
            <person name="Foster T."/>
            <person name="Erridge Z."/>
            <person name="Tiffin H."/>
            <person name="Waite C."/>
            <person name="Davies K."/>
            <person name="Grierson E."/>
            <person name="Laing W."/>
            <person name="Kirk R."/>
            <person name="Chen X."/>
            <person name="Wood M."/>
            <person name="Montefiori M."/>
            <person name="Brummell D."/>
            <person name="Schwinn K."/>
            <person name="Catanach A."/>
            <person name="Fullerton C."/>
            <person name="Li D."/>
            <person name="Meiyalaghan S."/>
            <person name="Nieuwenhuizen N."/>
            <person name="Read N."/>
            <person name="Prakash R."/>
            <person name="Hunter D."/>
            <person name="Zhang H."/>
            <person name="Mckenzie M."/>
            <person name="Knabel M."/>
            <person name="Harris A."/>
            <person name="Allan A."/>
            <person name="Chen A."/>
            <person name="Janssen B."/>
            <person name="Plunkett B."/>
            <person name="Dwamena C."/>
            <person name="Voogd C."/>
            <person name="Leif D."/>
            <person name="Lafferty D."/>
            <person name="Souleyre E."/>
            <person name="Varkonyi-Gasic E."/>
            <person name="Gambi F."/>
            <person name="Hanley J."/>
            <person name="Yao J.-L."/>
            <person name="Cheung J."/>
            <person name="David K."/>
            <person name="Warren B."/>
            <person name="Marsh K."/>
            <person name="Snowden K."/>
            <person name="Lin-Wang K."/>
            <person name="Brian L."/>
            <person name="Martinez-Sanchez M."/>
            <person name="Wang M."/>
            <person name="Ileperuma N."/>
            <person name="Macnee N."/>
            <person name="Campin R."/>
            <person name="Mcatee P."/>
            <person name="Drummond R."/>
            <person name="Espley R."/>
            <person name="Ireland H."/>
            <person name="Wu R."/>
            <person name="Atkinson R."/>
            <person name="Karunairetnam S."/>
            <person name="Bulley S."/>
            <person name="Chunkath S."/>
            <person name="Hanley Z."/>
            <person name="Storey R."/>
            <person name="Thrimawithana A."/>
            <person name="Thomson S."/>
            <person name="David C."/>
            <person name="Testolin R."/>
        </authorList>
    </citation>
    <scope>NUCLEOTIDE SEQUENCE [LARGE SCALE GENOMIC DNA]</scope>
    <source>
        <strain evidence="7">cv. Red5</strain>
        <tissue evidence="6">Young leaf</tissue>
    </source>
</reference>
<keyword evidence="5" id="KW-0460">Magnesium</keyword>
<dbReference type="InterPro" id="IPR029063">
    <property type="entry name" value="SAM-dependent_MTases_sf"/>
</dbReference>
<gene>
    <name evidence="6" type="ORF">CEY00_Acc01013</name>
</gene>
<reference evidence="7" key="2">
    <citation type="journal article" date="2018" name="BMC Genomics">
        <title>A manually annotated Actinidia chinensis var. chinensis (kiwifruit) genome highlights the challenges associated with draft genomes and gene prediction in plants.</title>
        <authorList>
            <person name="Pilkington S.M."/>
            <person name="Crowhurst R."/>
            <person name="Hilario E."/>
            <person name="Nardozza S."/>
            <person name="Fraser L."/>
            <person name="Peng Y."/>
            <person name="Gunaseelan K."/>
            <person name="Simpson R."/>
            <person name="Tahir J."/>
            <person name="Deroles S.C."/>
            <person name="Templeton K."/>
            <person name="Luo Z."/>
            <person name="Davy M."/>
            <person name="Cheng C."/>
            <person name="McNeilage M."/>
            <person name="Scaglione D."/>
            <person name="Liu Y."/>
            <person name="Zhang Q."/>
            <person name="Datson P."/>
            <person name="De Silva N."/>
            <person name="Gardiner S.E."/>
            <person name="Bassett H."/>
            <person name="Chagne D."/>
            <person name="McCallum J."/>
            <person name="Dzierzon H."/>
            <person name="Deng C."/>
            <person name="Wang Y.Y."/>
            <person name="Barron L."/>
            <person name="Manako K."/>
            <person name="Bowen J."/>
            <person name="Foster T.M."/>
            <person name="Erridge Z.A."/>
            <person name="Tiffin H."/>
            <person name="Waite C.N."/>
            <person name="Davies K.M."/>
            <person name="Grierson E.P."/>
            <person name="Laing W.A."/>
            <person name="Kirk R."/>
            <person name="Chen X."/>
            <person name="Wood M."/>
            <person name="Montefiori M."/>
            <person name="Brummell D.A."/>
            <person name="Schwinn K.E."/>
            <person name="Catanach A."/>
            <person name="Fullerton C."/>
            <person name="Li D."/>
            <person name="Meiyalaghan S."/>
            <person name="Nieuwenhuizen N."/>
            <person name="Read N."/>
            <person name="Prakash R."/>
            <person name="Hunter D."/>
            <person name="Zhang H."/>
            <person name="McKenzie M."/>
            <person name="Knabel M."/>
            <person name="Harris A."/>
            <person name="Allan A.C."/>
            <person name="Gleave A."/>
            <person name="Chen A."/>
            <person name="Janssen B.J."/>
            <person name="Plunkett B."/>
            <person name="Ampomah-Dwamena C."/>
            <person name="Voogd C."/>
            <person name="Leif D."/>
            <person name="Lafferty D."/>
            <person name="Souleyre E.J.F."/>
            <person name="Varkonyi-Gasic E."/>
            <person name="Gambi F."/>
            <person name="Hanley J."/>
            <person name="Yao J.L."/>
            <person name="Cheung J."/>
            <person name="David K.M."/>
            <person name="Warren B."/>
            <person name="Marsh K."/>
            <person name="Snowden K.C."/>
            <person name="Lin-Wang K."/>
            <person name="Brian L."/>
            <person name="Martinez-Sanchez M."/>
            <person name="Wang M."/>
            <person name="Ileperuma N."/>
            <person name="Macnee N."/>
            <person name="Campin R."/>
            <person name="McAtee P."/>
            <person name="Drummond R.S.M."/>
            <person name="Espley R.V."/>
            <person name="Ireland H.S."/>
            <person name="Wu R."/>
            <person name="Atkinson R.G."/>
            <person name="Karunairetnam S."/>
            <person name="Bulley S."/>
            <person name="Chunkath S."/>
            <person name="Hanley Z."/>
            <person name="Storey R."/>
            <person name="Thrimawithana A.H."/>
            <person name="Thomson S."/>
            <person name="David C."/>
            <person name="Testolin R."/>
            <person name="Huang H."/>
            <person name="Hellens R.P."/>
            <person name="Schaffer R.J."/>
        </authorList>
    </citation>
    <scope>NUCLEOTIDE SEQUENCE [LARGE SCALE GENOMIC DNA]</scope>
    <source>
        <strain evidence="7">cv. Red5</strain>
    </source>
</reference>
<evidence type="ECO:0000256" key="4">
    <source>
        <dbReference type="ARBA" id="ARBA00022723"/>
    </source>
</evidence>
<dbReference type="EMBL" id="NKQK01000001">
    <property type="protein sequence ID" value="PSS36498.1"/>
    <property type="molecule type" value="Genomic_DNA"/>
</dbReference>
<dbReference type="InterPro" id="IPR042086">
    <property type="entry name" value="MeTrfase_capping"/>
</dbReference>
<name>A0A2R6S2J6_ACTCC</name>
<dbReference type="STRING" id="1590841.A0A2R6S2J6"/>
<evidence type="ECO:0000256" key="1">
    <source>
        <dbReference type="ARBA" id="ARBA00007967"/>
    </source>
</evidence>
<keyword evidence="3 6" id="KW-0808">Transferase</keyword>
<dbReference type="Gramene" id="PSS36498">
    <property type="protein sequence ID" value="PSS36498"/>
    <property type="gene ID" value="CEY00_Acc01013"/>
</dbReference>
<keyword evidence="4" id="KW-0479">Metal-binding</keyword>
<dbReference type="OrthoDB" id="1523883at2759"/>
<comment type="caution">
    <text evidence="6">The sequence shown here is derived from an EMBL/GenBank/DDBJ whole genome shotgun (WGS) entry which is preliminary data.</text>
</comment>
<evidence type="ECO:0000313" key="7">
    <source>
        <dbReference type="Proteomes" id="UP000241394"/>
    </source>
</evidence>
<keyword evidence="7" id="KW-1185">Reference proteome</keyword>
<dbReference type="GO" id="GO:0032259">
    <property type="term" value="P:methylation"/>
    <property type="evidence" value="ECO:0007669"/>
    <property type="project" value="UniProtKB-KW"/>
</dbReference>
<dbReference type="AlphaFoldDB" id="A0A2R6S2J6"/>
<evidence type="ECO:0000313" key="6">
    <source>
        <dbReference type="EMBL" id="PSS36498.1"/>
    </source>
</evidence>
<evidence type="ECO:0000256" key="3">
    <source>
        <dbReference type="ARBA" id="ARBA00022679"/>
    </source>
</evidence>